<dbReference type="InterPro" id="IPR012312">
    <property type="entry name" value="Hemerythrin-like"/>
</dbReference>
<dbReference type="PANTHER" id="PTHR38048">
    <property type="entry name" value="EXPRESSED PROTEIN"/>
    <property type="match status" value="1"/>
</dbReference>
<evidence type="ECO:0000313" key="3">
    <source>
        <dbReference type="EMBL" id="QSZ36061.1"/>
    </source>
</evidence>
<keyword evidence="4" id="KW-1185">Reference proteome</keyword>
<dbReference type="InterPro" id="IPR053206">
    <property type="entry name" value="Dimeric_xanthone_biosynth"/>
</dbReference>
<feature type="region of interest" description="Disordered" evidence="1">
    <location>
        <begin position="1"/>
        <end position="56"/>
    </location>
</feature>
<proteinExistence type="predicted"/>
<accession>A0A8A3PMC5</accession>
<evidence type="ECO:0000313" key="4">
    <source>
        <dbReference type="Proteomes" id="UP000672032"/>
    </source>
</evidence>
<evidence type="ECO:0000256" key="1">
    <source>
        <dbReference type="SAM" id="MobiDB-lite"/>
    </source>
</evidence>
<protein>
    <recommendedName>
        <fullName evidence="2">Hemerythrin-like domain-containing protein</fullName>
    </recommendedName>
</protein>
<dbReference type="Pfam" id="PF01814">
    <property type="entry name" value="Hemerythrin"/>
    <property type="match status" value="1"/>
</dbReference>
<evidence type="ECO:0000259" key="2">
    <source>
        <dbReference type="Pfam" id="PF01814"/>
    </source>
</evidence>
<dbReference type="Gene3D" id="1.20.120.520">
    <property type="entry name" value="nmb1532 protein domain like"/>
    <property type="match status" value="1"/>
</dbReference>
<dbReference type="Proteomes" id="UP000672032">
    <property type="component" value="Chromosome 6"/>
</dbReference>
<gene>
    <name evidence="3" type="ORF">DSL72_007185</name>
</gene>
<reference evidence="3" key="1">
    <citation type="submission" date="2020-10" db="EMBL/GenBank/DDBJ databases">
        <title>Genome Sequence of Monilinia vaccinii-corymbosi Sheds Light on Mummy Berry Disease Infection of Blueberry and Mating Type.</title>
        <authorList>
            <person name="Yow A.G."/>
            <person name="Zhang Y."/>
            <person name="Bansal K."/>
            <person name="Eacker S.M."/>
            <person name="Sullivan S."/>
            <person name="Liachko I."/>
            <person name="Cubeta M.A."/>
            <person name="Rollins J.A."/>
            <person name="Ashrafi H."/>
        </authorList>
    </citation>
    <scope>NUCLEOTIDE SEQUENCE</scope>
    <source>
        <strain evidence="3">RL-1</strain>
    </source>
</reference>
<dbReference type="PANTHER" id="PTHR38048:SF1">
    <property type="entry name" value="HEMERYTHRIN-LIKE DOMAIN-CONTAINING PROTEIN"/>
    <property type="match status" value="1"/>
</dbReference>
<dbReference type="OrthoDB" id="10044044at2759"/>
<dbReference type="EMBL" id="CP063410">
    <property type="protein sequence ID" value="QSZ36061.1"/>
    <property type="molecule type" value="Genomic_DNA"/>
</dbReference>
<organism evidence="3 4">
    <name type="scientific">Monilinia vaccinii-corymbosi</name>
    <dbReference type="NCBI Taxonomy" id="61207"/>
    <lineage>
        <taxon>Eukaryota</taxon>
        <taxon>Fungi</taxon>
        <taxon>Dikarya</taxon>
        <taxon>Ascomycota</taxon>
        <taxon>Pezizomycotina</taxon>
        <taxon>Leotiomycetes</taxon>
        <taxon>Helotiales</taxon>
        <taxon>Sclerotiniaceae</taxon>
        <taxon>Monilinia</taxon>
    </lineage>
</organism>
<feature type="domain" description="Hemerythrin-like" evidence="2">
    <location>
        <begin position="73"/>
        <end position="204"/>
    </location>
</feature>
<dbReference type="CDD" id="cd12108">
    <property type="entry name" value="Hr-like"/>
    <property type="match status" value="1"/>
</dbReference>
<name>A0A8A3PMC5_9HELO</name>
<sequence length="224" mass="26216">MSTSNEGAKAQEAIGRLERPASQEAEMVESGRGEEALNEIQTEEKEVDDQEEKKEEALPKLSAADFEVYNSMAEAMEYFHNHFRQSWTLLHTACTTNQRPRNLSLRQFLQAGLSFISQLDMHHRIEEERIFPVLARKMPEFKCGKNAAELLRQHKDIHKGMDIMQEYLEKCRDGEMELSLKMLGEKMDTFGEVLWTHLDQEVKTLGAENMRRYWSKEEMRRMPM</sequence>
<dbReference type="AlphaFoldDB" id="A0A8A3PMC5"/>